<evidence type="ECO:0000256" key="1">
    <source>
        <dbReference type="ARBA" id="ARBA00023121"/>
    </source>
</evidence>
<dbReference type="Pfam" id="PF02645">
    <property type="entry name" value="DegV"/>
    <property type="match status" value="1"/>
</dbReference>
<protein>
    <submittedName>
        <fullName evidence="2">DegV domain-containing protein</fullName>
    </submittedName>
</protein>
<dbReference type="PANTHER" id="PTHR33434">
    <property type="entry name" value="DEGV DOMAIN-CONTAINING PROTEIN DR_1986-RELATED"/>
    <property type="match status" value="1"/>
</dbReference>
<gene>
    <name evidence="2" type="ORF">WPS_14160</name>
</gene>
<sequence length="295" mass="30548">MSAAPQTRRVAIVTDSTSDLEPADAAARGIDVVPLFVNFGDARFRDRVDLSLDEFYRKLASLTVLPTTSQPTPALFEEAFRPHVEAGRAIVCVTIMASLSGTINAATTAGRSFPGAEIRVVDSGTVAGGLALIAQHASDLARDGADAATIAAALEGDARTLRGYATVPDLSHAVRTGRVSRAQAFIGSLVKILPVLRIDSGKIQEHARVRTFARALDAIVDAGAAVANQADGARICVIDSHAADEAAIVAARLREKITTVPLLFERLQAGPVIGTHAGQGALGVFVLPGPSTGSG</sequence>
<accession>A0AAN1XVE7</accession>
<dbReference type="AlphaFoldDB" id="A0AAN1XVE7"/>
<keyword evidence="1" id="KW-0446">Lipid-binding</keyword>
<evidence type="ECO:0000313" key="2">
    <source>
        <dbReference type="EMBL" id="BDE06140.1"/>
    </source>
</evidence>
<dbReference type="EMBL" id="AP025523">
    <property type="protein sequence ID" value="BDE06140.1"/>
    <property type="molecule type" value="Genomic_DNA"/>
</dbReference>
<dbReference type="KEGG" id="vab:WPS_14160"/>
<dbReference type="RefSeq" id="WP_317997127.1">
    <property type="nucleotide sequence ID" value="NZ_AP025523.1"/>
</dbReference>
<dbReference type="PROSITE" id="PS51482">
    <property type="entry name" value="DEGV"/>
    <property type="match status" value="1"/>
</dbReference>
<organism evidence="2 3">
    <name type="scientific">Vulcanimicrobium alpinum</name>
    <dbReference type="NCBI Taxonomy" id="3016050"/>
    <lineage>
        <taxon>Bacteria</taxon>
        <taxon>Bacillati</taxon>
        <taxon>Vulcanimicrobiota</taxon>
        <taxon>Vulcanimicrobiia</taxon>
        <taxon>Vulcanimicrobiales</taxon>
        <taxon>Vulcanimicrobiaceae</taxon>
        <taxon>Vulcanimicrobium</taxon>
    </lineage>
</organism>
<dbReference type="GO" id="GO:0008289">
    <property type="term" value="F:lipid binding"/>
    <property type="evidence" value="ECO:0007669"/>
    <property type="project" value="UniProtKB-KW"/>
</dbReference>
<proteinExistence type="predicted"/>
<dbReference type="InterPro" id="IPR003797">
    <property type="entry name" value="DegV"/>
</dbReference>
<evidence type="ECO:0000313" key="3">
    <source>
        <dbReference type="Proteomes" id="UP001317532"/>
    </source>
</evidence>
<dbReference type="Gene3D" id="3.40.50.10170">
    <property type="match status" value="1"/>
</dbReference>
<dbReference type="Proteomes" id="UP001317532">
    <property type="component" value="Chromosome"/>
</dbReference>
<reference evidence="2 3" key="1">
    <citation type="journal article" date="2022" name="ISME Commun">
        <title>Vulcanimicrobium alpinus gen. nov. sp. nov., the first cultivated representative of the candidate phylum 'Eremiobacterota', is a metabolically versatile aerobic anoxygenic phototroph.</title>
        <authorList>
            <person name="Yabe S."/>
            <person name="Muto K."/>
            <person name="Abe K."/>
            <person name="Yokota A."/>
            <person name="Staudigel H."/>
            <person name="Tebo B.M."/>
        </authorList>
    </citation>
    <scope>NUCLEOTIDE SEQUENCE [LARGE SCALE GENOMIC DNA]</scope>
    <source>
        <strain evidence="2 3">WC8-2</strain>
    </source>
</reference>
<dbReference type="NCBIfam" id="TIGR00762">
    <property type="entry name" value="DegV"/>
    <property type="match status" value="1"/>
</dbReference>
<dbReference type="PANTHER" id="PTHR33434:SF2">
    <property type="entry name" value="FATTY ACID-BINDING PROTEIN TM_1468"/>
    <property type="match status" value="1"/>
</dbReference>
<dbReference type="Gene3D" id="3.30.1180.10">
    <property type="match status" value="1"/>
</dbReference>
<dbReference type="InterPro" id="IPR043168">
    <property type="entry name" value="DegV_C"/>
</dbReference>
<dbReference type="InterPro" id="IPR050270">
    <property type="entry name" value="DegV_domain_contain"/>
</dbReference>
<dbReference type="SUPFAM" id="SSF82549">
    <property type="entry name" value="DAK1/DegV-like"/>
    <property type="match status" value="1"/>
</dbReference>
<keyword evidence="3" id="KW-1185">Reference proteome</keyword>
<name>A0AAN1XVE7_UNVUL</name>